<keyword evidence="2" id="KW-1185">Reference proteome</keyword>
<sequence length="81" mass="9313">MFPHFLFFNSSASDRGGSACWLHVSSLQRTFALDILEFILSNYVVMFKILVLYEHVVKNQSAPRRSDRPPSLRLLQIIDAT</sequence>
<evidence type="ECO:0000313" key="2">
    <source>
        <dbReference type="Proteomes" id="UP001396334"/>
    </source>
</evidence>
<reference evidence="1 2" key="1">
    <citation type="journal article" date="2024" name="G3 (Bethesda)">
        <title>Genome assembly of Hibiscus sabdariffa L. provides insights into metabolisms of medicinal natural products.</title>
        <authorList>
            <person name="Kim T."/>
        </authorList>
    </citation>
    <scope>NUCLEOTIDE SEQUENCE [LARGE SCALE GENOMIC DNA]</scope>
    <source>
        <strain evidence="1">TK-2024</strain>
        <tissue evidence="1">Old leaves</tissue>
    </source>
</reference>
<accession>A0ABR2NTM6</accession>
<dbReference type="Proteomes" id="UP001396334">
    <property type="component" value="Unassembled WGS sequence"/>
</dbReference>
<protein>
    <submittedName>
        <fullName evidence="1">Uncharacterized protein</fullName>
    </submittedName>
</protein>
<gene>
    <name evidence="1" type="ORF">V6N11_073504</name>
</gene>
<name>A0ABR2NTM6_9ROSI</name>
<evidence type="ECO:0000313" key="1">
    <source>
        <dbReference type="EMBL" id="KAK8979507.1"/>
    </source>
</evidence>
<comment type="caution">
    <text evidence="1">The sequence shown here is derived from an EMBL/GenBank/DDBJ whole genome shotgun (WGS) entry which is preliminary data.</text>
</comment>
<proteinExistence type="predicted"/>
<dbReference type="EMBL" id="JBBPBN010000101">
    <property type="protein sequence ID" value="KAK8979507.1"/>
    <property type="molecule type" value="Genomic_DNA"/>
</dbReference>
<organism evidence="1 2">
    <name type="scientific">Hibiscus sabdariffa</name>
    <name type="common">roselle</name>
    <dbReference type="NCBI Taxonomy" id="183260"/>
    <lineage>
        <taxon>Eukaryota</taxon>
        <taxon>Viridiplantae</taxon>
        <taxon>Streptophyta</taxon>
        <taxon>Embryophyta</taxon>
        <taxon>Tracheophyta</taxon>
        <taxon>Spermatophyta</taxon>
        <taxon>Magnoliopsida</taxon>
        <taxon>eudicotyledons</taxon>
        <taxon>Gunneridae</taxon>
        <taxon>Pentapetalae</taxon>
        <taxon>rosids</taxon>
        <taxon>malvids</taxon>
        <taxon>Malvales</taxon>
        <taxon>Malvaceae</taxon>
        <taxon>Malvoideae</taxon>
        <taxon>Hibiscus</taxon>
    </lineage>
</organism>